<dbReference type="CDD" id="cd00130">
    <property type="entry name" value="PAS"/>
    <property type="match status" value="1"/>
</dbReference>
<evidence type="ECO:0000313" key="1">
    <source>
        <dbReference type="EMBL" id="MBB0247407.1"/>
    </source>
</evidence>
<feature type="non-terminal residue" evidence="1">
    <location>
        <position position="143"/>
    </location>
</feature>
<dbReference type="AlphaFoldDB" id="A0A7W3Y4I1"/>
<accession>A0A7W3Y4I1</accession>
<dbReference type="InterPro" id="IPR000014">
    <property type="entry name" value="PAS"/>
</dbReference>
<protein>
    <recommendedName>
        <fullName evidence="3">PAS domain-containing protein</fullName>
    </recommendedName>
</protein>
<sequence length="143" mass="15252">MTDRVEPWGAGSADRGEPAELMLDAAGEILNCTRSAARLLGGGAEELRGHPVGDFFAPPSTWVWLSSDVSPLEHRSLRVVLRRLGGDTVAAEVDLSELPEGSPIRFVVRLSIVPGTSEAGPRPPERRLPVSYTRRIVAGGESG</sequence>
<dbReference type="RefSeq" id="WP_182608586.1">
    <property type="nucleotide sequence ID" value="NZ_VKHT01001700.1"/>
</dbReference>
<name>A0A7W3Y4I1_9ACTN</name>
<evidence type="ECO:0008006" key="3">
    <source>
        <dbReference type="Google" id="ProtNLM"/>
    </source>
</evidence>
<reference evidence="2" key="1">
    <citation type="submission" date="2019-10" db="EMBL/GenBank/DDBJ databases">
        <title>Streptomyces sp. nov., a novel actinobacterium isolated from alkaline environment.</title>
        <authorList>
            <person name="Golinska P."/>
        </authorList>
    </citation>
    <scope>NUCLEOTIDE SEQUENCE [LARGE SCALE GENOMIC DNA]</scope>
    <source>
        <strain evidence="2">DSM 42118</strain>
    </source>
</reference>
<dbReference type="Gene3D" id="3.30.450.20">
    <property type="entry name" value="PAS domain"/>
    <property type="match status" value="1"/>
</dbReference>
<gene>
    <name evidence="1" type="ORF">FNQ90_25615</name>
</gene>
<dbReference type="InterPro" id="IPR035965">
    <property type="entry name" value="PAS-like_dom_sf"/>
</dbReference>
<dbReference type="EMBL" id="VKHT01001700">
    <property type="protein sequence ID" value="MBB0247407.1"/>
    <property type="molecule type" value="Genomic_DNA"/>
</dbReference>
<dbReference type="SUPFAM" id="SSF55785">
    <property type="entry name" value="PYP-like sensor domain (PAS domain)"/>
    <property type="match status" value="1"/>
</dbReference>
<evidence type="ECO:0000313" key="2">
    <source>
        <dbReference type="Proteomes" id="UP000538929"/>
    </source>
</evidence>
<dbReference type="Proteomes" id="UP000538929">
    <property type="component" value="Unassembled WGS sequence"/>
</dbReference>
<keyword evidence="2" id="KW-1185">Reference proteome</keyword>
<proteinExistence type="predicted"/>
<organism evidence="1 2">
    <name type="scientific">Streptomyces alkaliphilus</name>
    <dbReference type="NCBI Taxonomy" id="1472722"/>
    <lineage>
        <taxon>Bacteria</taxon>
        <taxon>Bacillati</taxon>
        <taxon>Actinomycetota</taxon>
        <taxon>Actinomycetes</taxon>
        <taxon>Kitasatosporales</taxon>
        <taxon>Streptomycetaceae</taxon>
        <taxon>Streptomyces</taxon>
    </lineage>
</organism>
<comment type="caution">
    <text evidence="1">The sequence shown here is derived from an EMBL/GenBank/DDBJ whole genome shotgun (WGS) entry which is preliminary data.</text>
</comment>